<comment type="function">
    <text evidence="1">Involved in protein precursor import into chloroplasts. May be part of an intermediate translocation complex acting as a protein-conducting channel at the inner envelope.</text>
</comment>
<dbReference type="GO" id="GO:0015031">
    <property type="term" value="P:protein transport"/>
    <property type="evidence" value="ECO:0007669"/>
    <property type="project" value="UniProtKB-KW"/>
</dbReference>
<dbReference type="PANTHER" id="PTHR33163:SF40">
    <property type="entry name" value="PROTEIN TIC 214"/>
    <property type="match status" value="1"/>
</dbReference>
<reference evidence="3" key="1">
    <citation type="submission" date="2020-12" db="EMBL/GenBank/DDBJ databases">
        <title>Comparative chloroplast genome analyses of nine Zingiberaceae species: insights into the evolution and phylogenetic relationships within Zingiberaceae.</title>
        <authorList>
            <person name="Liang H."/>
            <person name="Chen J."/>
            <person name="Xia N."/>
        </authorList>
    </citation>
    <scope>NUCLEOTIDE SEQUENCE</scope>
</reference>
<keyword evidence="1" id="KW-0653">Protein transport</keyword>
<dbReference type="PROSITE" id="PS51257">
    <property type="entry name" value="PROKAR_LIPOPROTEIN"/>
    <property type="match status" value="1"/>
</dbReference>
<dbReference type="InterPro" id="IPR008896">
    <property type="entry name" value="TIC214"/>
</dbReference>
<evidence type="ECO:0000256" key="2">
    <source>
        <dbReference type="SAM" id="MobiDB-lite"/>
    </source>
</evidence>
<feature type="transmembrane region" description="Helical" evidence="1">
    <location>
        <begin position="164"/>
        <end position="192"/>
    </location>
</feature>
<keyword evidence="1 3" id="KW-0934">Plastid</keyword>
<gene>
    <name evidence="3" type="primary">ycf1</name>
    <name evidence="1" type="synonym">TIC214</name>
</gene>
<feature type="transmembrane region" description="Helical" evidence="1">
    <location>
        <begin position="213"/>
        <end position="235"/>
    </location>
</feature>
<dbReference type="GO" id="GO:0009706">
    <property type="term" value="C:chloroplast inner membrane"/>
    <property type="evidence" value="ECO:0007669"/>
    <property type="project" value="UniProtKB-SubCell"/>
</dbReference>
<keyword evidence="1" id="KW-0812">Transmembrane</keyword>
<keyword evidence="1" id="KW-1001">Plastid inner membrane</keyword>
<dbReference type="Pfam" id="PF05758">
    <property type="entry name" value="Ycf1"/>
    <property type="match status" value="2"/>
</dbReference>
<comment type="subunit">
    <text evidence="1">Part of the Tic complex.</text>
</comment>
<comment type="subcellular location">
    <subcellularLocation>
        <location evidence="1">Plastid</location>
        <location evidence="1">Chloroplast inner membrane</location>
    </subcellularLocation>
</comment>
<sequence length="1833" mass="218859">MILKSFLLGNLLSSCMKIINSVVLVGLYYGFLTTFSIGPSYLFLLRARAMEGGTEEEVAATTGFIMGQLLMFISIYYAPLHLALGRPHTITVLVLPYLLFHFFWNNHKNFFYYGSTTGNSMRNLSIQCVFLNNLIFQLFNHLILPSSTLARLVNIYLFRCNNKMLFVTSSFIGWLIGYIFFMKWVRLVLFWIRQNVSIRSKSNRYKYEYLMAELRNSMGRIISILLFITCVYYLGRMPSPIVTNKINEMEERRESEEESDVETTFERKETKQEQAGSTKKNPSLYWEEKEDPDKIDQTEEIRVEKTYPFEKSLVTFLFNYKRWNRPSRYIQNNRLARSIRNEMSQYFFYTCLSDGKQTISFTYPPSLLIFSKMIERKISLYTTEKFIHEDLYNYWVSTNEQKKYNLSNELISRIKILEKEKVSLTLDILEKRTRLCNDENKQEYLPKAYDPLLNGAYRGKINKFYSHTTMNHLITSKENSTKIVWINKLHGLFSISNNYQEFEHEKNPLNEKSPWNYIINSLTSIDQLSFEYIPNSHLKKSSLLEEEIKINSENKAKSLKSVFDIITTNGEEIIEEGEEILKEKIIKKIPRRLYKLTEELEALAQDEDEEDEHEQLMKQDQEIRTRKARRVVIYTDYSVNPETNDDEINELALIRYSQQPDFRRGLIKGSLRAQRRKTIIWNTFQAYVNSPLFFDRVENIFFFSLLNKIDQNIKSIFRNFAKKKPKTELKIDDFEKEKIKKTLKALDENEKKREEENERMAIAEIWDSVIFAQAIRSLILLIHAFLRKNIILPSLIIAKNVGRMLLFQYPEWYEDFKDWKSEMHVKCTYNGIPLSETEFPQDWLTDGLQVKILFPFRLKPWRRSKLRSHHGDPMKKKVKQENSSFLTVWGTETELPFGPARTLPSFFEPIYKELKKNIRKVKKNYFLPLKVKVSKPWVIKIFPVLKRIMNKLEKVNPIYLFEFKKVKVYEPNENAKDSKDNNKIIPESTMQIQSMNWTNFLFIENEMKDLADKTIIIRNQIEEIAKEKKKKVPAYDDKRPELKKDIWRIFKRINTRLICKSHYFMKSFIEKIYMDILLCMVSISKVNAQLSTKKIINESIYNDERNQEGIDETDQHTMNFISTIEKEKDFSNPSNNSKEKDFSNPSNNSNTYYDLSSLSQAYVFYKISQTQLLNNHHFRSVLQYRGTHPFIKDKIKSYSITRGIFNSKSRYKYKKIKKPGMNEWKNWLKGNYAYNLSQSKWSRLVLVAKKWRKKINQNCTIHNKESMKFSSYKKEKDRSIHYKKENFYTVYLWPNQKEKLKKQNVYDLLSHKYIYYGDSKDSSIYKPKLQLKRNQKIPYNFNIQKPQLFYGIDNSIEKNYVFNFNKHKNLNRKYFDCRILHFYPKNTIDVNNIDIIDFTNVHIGAKLEKNAKTKKININIKIKKLKKKDLFFISKHQEKETNLYKKNNSNQKNFFDWMGMNRKRERVFCKKSKSNLKLWFFPEFRFPFDFDTYKAYKIKPWIIPIKLLLSNQNLDEKKKISQNKSVKDSILIKLKNQEKNKEKTNIVSDPSKQNKKKPLQKDYARSESKKKKRCKKSKESELDLILNKYLIVQLRWNNFVNHKMTKNIKAYCFLLRFMDPSSIALALIRRKEMDLDAILNKDNLTLTHFLKKGILIIKSTRLAFITGGKLIIYQTISISLIDSEKSNHQINIKYKKKKYVNKKNFNKYTEQHGNMLVNGNPDYYDLLVPENILSPRRRRELRILICFNSPNRDVVNRNQIFYNENNIRNSTQFLNEDKGLNLNIDSNIKYKLFLWPNYRLEDLACMNRYWFDTNNGSNFSMSRIHMYTRFRII</sequence>
<feature type="region of interest" description="Disordered" evidence="2">
    <location>
        <begin position="248"/>
        <end position="283"/>
    </location>
</feature>
<feature type="transmembrane region" description="Helical" evidence="1">
    <location>
        <begin position="124"/>
        <end position="144"/>
    </location>
</feature>
<keyword evidence="1" id="KW-0813">Transport</keyword>
<keyword evidence="1 3" id="KW-0150">Chloroplast</keyword>
<evidence type="ECO:0000256" key="1">
    <source>
        <dbReference type="RuleBase" id="RU364085"/>
    </source>
</evidence>
<organism evidence="3">
    <name type="scientific">Monolophus coenobialis</name>
    <dbReference type="NCBI Taxonomy" id="200907"/>
    <lineage>
        <taxon>Eukaryota</taxon>
        <taxon>Viridiplantae</taxon>
        <taxon>Streptophyta</taxon>
        <taxon>Embryophyta</taxon>
        <taxon>Tracheophyta</taxon>
        <taxon>Spermatophyta</taxon>
        <taxon>Magnoliopsida</taxon>
        <taxon>Liliopsida</taxon>
        <taxon>Zingiberales</taxon>
        <taxon>Zingiberaceae</taxon>
        <taxon>Monolophus</taxon>
    </lineage>
</organism>
<evidence type="ECO:0000313" key="3">
    <source>
        <dbReference type="EMBL" id="QWY25416.1"/>
    </source>
</evidence>
<feature type="region of interest" description="Disordered" evidence="2">
    <location>
        <begin position="1541"/>
        <end position="1575"/>
    </location>
</feature>
<proteinExistence type="inferred from homology"/>
<feature type="transmembrane region" description="Helical" evidence="1">
    <location>
        <begin position="84"/>
        <end position="104"/>
    </location>
</feature>
<geneLocation type="chloroplast" evidence="3"/>
<dbReference type="PANTHER" id="PTHR33163">
    <property type="entry name" value="PROTEIN TIC 214-RELATED"/>
    <property type="match status" value="1"/>
</dbReference>
<keyword evidence="1" id="KW-0472">Membrane</keyword>
<accession>A0A8F3CH23</accession>
<name>A0A8F3CH23_9LILI</name>
<feature type="transmembrane region" description="Helical" evidence="1">
    <location>
        <begin position="58"/>
        <end position="78"/>
    </location>
</feature>
<protein>
    <recommendedName>
        <fullName evidence="1">Protein TIC 214</fullName>
    </recommendedName>
    <alternativeName>
        <fullName evidence="1">Translocon at the inner envelope membrane of chloroplasts 214</fullName>
    </alternativeName>
</protein>
<comment type="similarity">
    <text evidence="1">Belongs to the TIC214 family.</text>
</comment>
<dbReference type="EMBL" id="MW326458">
    <property type="protein sequence ID" value="QWY25416.1"/>
    <property type="molecule type" value="Genomic_DNA"/>
</dbReference>
<keyword evidence="1" id="KW-1133">Transmembrane helix</keyword>
<feature type="transmembrane region" description="Helical" evidence="1">
    <location>
        <begin position="27"/>
        <end position="46"/>
    </location>
</feature>